<gene>
    <name evidence="1" type="ORF">O181_107828</name>
</gene>
<reference evidence="1" key="1">
    <citation type="submission" date="2021-03" db="EMBL/GenBank/DDBJ databases">
        <title>Draft genome sequence of rust myrtle Austropuccinia psidii MF-1, a brazilian biotype.</title>
        <authorList>
            <person name="Quecine M.C."/>
            <person name="Pachon D.M.R."/>
            <person name="Bonatelli M.L."/>
            <person name="Correr F.H."/>
            <person name="Franceschini L.M."/>
            <person name="Leite T.F."/>
            <person name="Margarido G.R.A."/>
            <person name="Almeida C.A."/>
            <person name="Ferrarezi J.A."/>
            <person name="Labate C.A."/>
        </authorList>
    </citation>
    <scope>NUCLEOTIDE SEQUENCE</scope>
    <source>
        <strain evidence="1">MF-1</strain>
    </source>
</reference>
<dbReference type="Proteomes" id="UP000765509">
    <property type="component" value="Unassembled WGS sequence"/>
</dbReference>
<evidence type="ECO:0000313" key="2">
    <source>
        <dbReference type="Proteomes" id="UP000765509"/>
    </source>
</evidence>
<proteinExistence type="predicted"/>
<dbReference type="AlphaFoldDB" id="A0A9Q3PN98"/>
<dbReference type="EMBL" id="AVOT02082030">
    <property type="protein sequence ID" value="MBW0568113.1"/>
    <property type="molecule type" value="Genomic_DNA"/>
</dbReference>
<organism evidence="1 2">
    <name type="scientific">Austropuccinia psidii MF-1</name>
    <dbReference type="NCBI Taxonomy" id="1389203"/>
    <lineage>
        <taxon>Eukaryota</taxon>
        <taxon>Fungi</taxon>
        <taxon>Dikarya</taxon>
        <taxon>Basidiomycota</taxon>
        <taxon>Pucciniomycotina</taxon>
        <taxon>Pucciniomycetes</taxon>
        <taxon>Pucciniales</taxon>
        <taxon>Sphaerophragmiaceae</taxon>
        <taxon>Austropuccinia</taxon>
    </lineage>
</organism>
<accession>A0A9Q3PN98</accession>
<sequence>MLTRPHCPLDVTPTAPPHLCPHHSLRFHTPQLTILTLPQCPQDIPPTPPSTLLRPHPLRCLLCLHSHSALPTFVTIAPLHLCPHQSLYFCTLPLKIFMLLQHPQDMPPMPPSTLLILSTNYHPYTLAVPS</sequence>
<comment type="caution">
    <text evidence="1">The sequence shown here is derived from an EMBL/GenBank/DDBJ whole genome shotgun (WGS) entry which is preliminary data.</text>
</comment>
<name>A0A9Q3PN98_9BASI</name>
<evidence type="ECO:0000313" key="1">
    <source>
        <dbReference type="EMBL" id="MBW0568113.1"/>
    </source>
</evidence>
<protein>
    <submittedName>
        <fullName evidence="1">Uncharacterized protein</fullName>
    </submittedName>
</protein>
<keyword evidence="2" id="KW-1185">Reference proteome</keyword>